<protein>
    <submittedName>
        <fullName evidence="1">Uncharacterized protein</fullName>
    </submittedName>
</protein>
<dbReference type="Proteomes" id="UP000257109">
    <property type="component" value="Unassembled WGS sequence"/>
</dbReference>
<evidence type="ECO:0000313" key="2">
    <source>
        <dbReference type="Proteomes" id="UP000257109"/>
    </source>
</evidence>
<evidence type="ECO:0000313" key="1">
    <source>
        <dbReference type="EMBL" id="RDY07366.1"/>
    </source>
</evidence>
<dbReference type="EMBL" id="QJKJ01001484">
    <property type="protein sequence ID" value="RDY07366.1"/>
    <property type="molecule type" value="Genomic_DNA"/>
</dbReference>
<dbReference type="AlphaFoldDB" id="A0A371HX44"/>
<accession>A0A371HX44</accession>
<gene>
    <name evidence="1" type="ORF">CR513_08534</name>
</gene>
<comment type="caution">
    <text evidence="1">The sequence shown here is derived from an EMBL/GenBank/DDBJ whole genome shotgun (WGS) entry which is preliminary data.</text>
</comment>
<reference evidence="1" key="1">
    <citation type="submission" date="2018-05" db="EMBL/GenBank/DDBJ databases">
        <title>Draft genome of Mucuna pruriens seed.</title>
        <authorList>
            <person name="Nnadi N.E."/>
            <person name="Vos R."/>
            <person name="Hasami M.H."/>
            <person name="Devisetty U.K."/>
            <person name="Aguiy J.C."/>
        </authorList>
    </citation>
    <scope>NUCLEOTIDE SEQUENCE [LARGE SCALE GENOMIC DNA]</scope>
    <source>
        <strain evidence="1">JCA_2017</strain>
    </source>
</reference>
<keyword evidence="2" id="KW-1185">Reference proteome</keyword>
<feature type="non-terminal residue" evidence="1">
    <location>
        <position position="1"/>
    </location>
</feature>
<organism evidence="1 2">
    <name type="scientific">Mucuna pruriens</name>
    <name type="common">Velvet bean</name>
    <name type="synonym">Dolichos pruriens</name>
    <dbReference type="NCBI Taxonomy" id="157652"/>
    <lineage>
        <taxon>Eukaryota</taxon>
        <taxon>Viridiplantae</taxon>
        <taxon>Streptophyta</taxon>
        <taxon>Embryophyta</taxon>
        <taxon>Tracheophyta</taxon>
        <taxon>Spermatophyta</taxon>
        <taxon>Magnoliopsida</taxon>
        <taxon>eudicotyledons</taxon>
        <taxon>Gunneridae</taxon>
        <taxon>Pentapetalae</taxon>
        <taxon>rosids</taxon>
        <taxon>fabids</taxon>
        <taxon>Fabales</taxon>
        <taxon>Fabaceae</taxon>
        <taxon>Papilionoideae</taxon>
        <taxon>50 kb inversion clade</taxon>
        <taxon>NPAAA clade</taxon>
        <taxon>indigoferoid/millettioid clade</taxon>
        <taxon>Phaseoleae</taxon>
        <taxon>Mucuna</taxon>
    </lineage>
</organism>
<sequence length="263" mass="29779">MAQGKEGIQERYKNWEQPNIFWTKNQKTEKTGKNEVLGIKNQSGRDVAEMGLFMGCKEEEKIEKSSMIELKETVEILGLGSTINPLQKQNKVEDLDNPQLLPCAAVQFAREPWDFLVITTETLILYFMAKAQHSCKRHYHTVIPTIPTAKASATPNYSSMVASVAVRVTLLLHRYSALLSTTSLTKSSKAIRLEKLRKANLKDERISKLGWLTAGHLRILKGLVQGFPQEEKILIDKDLNGHGGDARQFTRIRGGRMKVFKKR</sequence>
<name>A0A371HX44_MUCPR</name>
<proteinExistence type="predicted"/>